<dbReference type="RefSeq" id="WP_317490535.1">
    <property type="nucleotide sequence ID" value="NZ_CP136051.1"/>
</dbReference>
<evidence type="ECO:0000259" key="5">
    <source>
        <dbReference type="Pfam" id="PF09990"/>
    </source>
</evidence>
<feature type="transmembrane region" description="Helical" evidence="1">
    <location>
        <begin position="84"/>
        <end position="103"/>
    </location>
</feature>
<gene>
    <name evidence="6" type="ORF">RT717_04495</name>
</gene>
<evidence type="ECO:0000256" key="1">
    <source>
        <dbReference type="SAM" id="Phobius"/>
    </source>
</evidence>
<accession>A0ABZ0ITF1</accession>
<name>A0ABZ0ITF1_9BACT</name>
<evidence type="ECO:0000259" key="2">
    <source>
        <dbReference type="Pfam" id="PF07583"/>
    </source>
</evidence>
<dbReference type="InterPro" id="IPR022655">
    <property type="entry name" value="DUF1553"/>
</dbReference>
<protein>
    <submittedName>
        <fullName evidence="6">DUF1553 domain-containing protein</fullName>
    </submittedName>
</protein>
<dbReference type="InterPro" id="IPR011444">
    <property type="entry name" value="DUF1549"/>
</dbReference>
<feature type="domain" description="DUF2231" evidence="5">
    <location>
        <begin position="16"/>
        <end position="139"/>
    </location>
</feature>
<feature type="transmembrane region" description="Helical" evidence="1">
    <location>
        <begin position="115"/>
        <end position="136"/>
    </location>
</feature>
<feature type="domain" description="Cytochrome C Planctomycete-type" evidence="4">
    <location>
        <begin position="194"/>
        <end position="252"/>
    </location>
</feature>
<dbReference type="Pfam" id="PF07587">
    <property type="entry name" value="PSD1"/>
    <property type="match status" value="2"/>
</dbReference>
<reference evidence="6 7" key="1">
    <citation type="journal article" date="2023" name="Microbiol. Resour. Announc.">
        <title>Complete Genome Sequence of Imperialibacter roseus strain P4T.</title>
        <authorList>
            <person name="Tizabi D.R."/>
            <person name="Bachvaroff T."/>
            <person name="Hill R.T."/>
        </authorList>
    </citation>
    <scope>NUCLEOTIDE SEQUENCE [LARGE SCALE GENOMIC DNA]</scope>
    <source>
        <strain evidence="6 7">P4T</strain>
    </source>
</reference>
<dbReference type="Gene3D" id="2.60.120.260">
    <property type="entry name" value="Galactose-binding domain-like"/>
    <property type="match status" value="1"/>
</dbReference>
<feature type="domain" description="DUF1553" evidence="3">
    <location>
        <begin position="530"/>
        <end position="645"/>
    </location>
</feature>
<feature type="domain" description="DUF1553" evidence="3">
    <location>
        <begin position="839"/>
        <end position="922"/>
    </location>
</feature>
<dbReference type="InterPro" id="IPR019251">
    <property type="entry name" value="DUF2231_TM"/>
</dbReference>
<feature type="transmembrane region" description="Helical" evidence="1">
    <location>
        <begin position="20"/>
        <end position="40"/>
    </location>
</feature>
<dbReference type="EMBL" id="CP136051">
    <property type="protein sequence ID" value="WOK07886.1"/>
    <property type="molecule type" value="Genomic_DNA"/>
</dbReference>
<keyword evidence="7" id="KW-1185">Reference proteome</keyword>
<dbReference type="Pfam" id="PF09990">
    <property type="entry name" value="DUF2231"/>
    <property type="match status" value="1"/>
</dbReference>
<dbReference type="InterPro" id="IPR008979">
    <property type="entry name" value="Galactose-bd-like_sf"/>
</dbReference>
<evidence type="ECO:0000313" key="6">
    <source>
        <dbReference type="EMBL" id="WOK07886.1"/>
    </source>
</evidence>
<dbReference type="SUPFAM" id="SSF46626">
    <property type="entry name" value="Cytochrome c"/>
    <property type="match status" value="1"/>
</dbReference>
<keyword evidence="1" id="KW-0472">Membrane</keyword>
<dbReference type="Pfam" id="PF07635">
    <property type="entry name" value="PSCyt1"/>
    <property type="match status" value="1"/>
</dbReference>
<evidence type="ECO:0000259" key="3">
    <source>
        <dbReference type="Pfam" id="PF07587"/>
    </source>
</evidence>
<evidence type="ECO:0000313" key="7">
    <source>
        <dbReference type="Proteomes" id="UP001302349"/>
    </source>
</evidence>
<dbReference type="Gene3D" id="1.10.760.10">
    <property type="entry name" value="Cytochrome c-like domain"/>
    <property type="match status" value="1"/>
</dbReference>
<dbReference type="PANTHER" id="PTHR35889:SF3">
    <property type="entry name" value="F-BOX DOMAIN-CONTAINING PROTEIN"/>
    <property type="match status" value="1"/>
</dbReference>
<dbReference type="Proteomes" id="UP001302349">
    <property type="component" value="Chromosome"/>
</dbReference>
<feature type="domain" description="DUF1549" evidence="2">
    <location>
        <begin position="303"/>
        <end position="492"/>
    </location>
</feature>
<feature type="transmembrane region" description="Helical" evidence="1">
    <location>
        <begin position="52"/>
        <end position="72"/>
    </location>
</feature>
<evidence type="ECO:0000259" key="4">
    <source>
        <dbReference type="Pfam" id="PF07635"/>
    </source>
</evidence>
<keyword evidence="1" id="KW-0812">Transmembrane</keyword>
<sequence length="950" mass="106642">MEENAWSWIFQLLGRLHPLVVHFPIGLLVVALFLEALTLNGRRPGLRDGINWMVYLGAVSAVLAAGLGWFLRTFDDYSGELVQQHQNLGIATAVLSILAAFLLQKSNAGKLSNFFAYRSLLVLTVISLTITGHLGASLTHGEDFLSSVLPGNADDYDDTRGVILLAQLKQLDSLSETELDDLNLEVRAIFAHNCYQCHSENKQKGELVLENKRGVFQGGKSGKVIVPGHAEESEIYRRITLSSNDDDVMPKKGKVLQKNEIALIKLWIEKGAHWSDRALKVFPEAALALSRPELPASTTQEHPVDKLLEVYFEKNGIAWPQLVDDKTFIRRAYLDIVGLLPEPDAINQFVGDPNADKRAQLIDRLLADNRDYTQHWLSFWNDLLRNDYSGTGFITGGRKQITDWLYKSLLENKPYNAMVSELINPTPASEGFIKGIQWRGVVNASQRTEMQAAQNIGQSLLGVNVKCASCHNSFVSNLTLEQSYGFASIFADSVMELNRCDKPTGKMAQISFLYPELGSVEADSLKERLLKLSEIIVKPENGRLYRTITNRIWQRLIGRGIIEPLDEMDTPPWDGALLDWLAADFIESGYDLKQLMRTIMTSKAYQLPTVSYEKLEQVKSARYVFNGPIVRRMSAEQFSDAVSQVIAPVYYAAAYNPSGDQLSSNRVWHRERKFDRDVLPEPGTRYFRHKFTLTDREIINAQALISVDHSYSFYLNGNKVAEGNDWRKVSKLDVTKFLKSGENIIAIEGTNEGPIANPAGILFAMKIRQKDSLETTIQSASGEGWKSADVNPGKEWLSATFDDSDWENARNYGSMHWDQLLSFTFEDNVPTYARASLVRQHPFLKALGRPSRETVATSRDDQATLLQSLELTNGAYFNQVLEEGASTWLQELGNDGDKIVDTLYLKSLGRKPSAQEKAVMLSALGDTPDKEGLQDLFWATLLLPEFQFIY</sequence>
<dbReference type="InterPro" id="IPR011429">
    <property type="entry name" value="Cyt_c_Planctomycete-type"/>
</dbReference>
<organism evidence="6 7">
    <name type="scientific">Imperialibacter roseus</name>
    <dbReference type="NCBI Taxonomy" id="1324217"/>
    <lineage>
        <taxon>Bacteria</taxon>
        <taxon>Pseudomonadati</taxon>
        <taxon>Bacteroidota</taxon>
        <taxon>Cytophagia</taxon>
        <taxon>Cytophagales</taxon>
        <taxon>Flammeovirgaceae</taxon>
        <taxon>Imperialibacter</taxon>
    </lineage>
</organism>
<keyword evidence="1" id="KW-1133">Transmembrane helix</keyword>
<proteinExistence type="predicted"/>
<dbReference type="PANTHER" id="PTHR35889">
    <property type="entry name" value="CYCLOINULO-OLIGOSACCHARIDE FRUCTANOTRANSFERASE-RELATED"/>
    <property type="match status" value="1"/>
</dbReference>
<dbReference type="Pfam" id="PF07583">
    <property type="entry name" value="PSCyt2"/>
    <property type="match status" value="1"/>
</dbReference>
<dbReference type="SUPFAM" id="SSF49785">
    <property type="entry name" value="Galactose-binding domain-like"/>
    <property type="match status" value="1"/>
</dbReference>
<dbReference type="InterPro" id="IPR036909">
    <property type="entry name" value="Cyt_c-like_dom_sf"/>
</dbReference>